<feature type="chain" id="PRO_5026070733" description="Claudin" evidence="9">
    <location>
        <begin position="22"/>
        <end position="206"/>
    </location>
</feature>
<comment type="subcellular location">
    <subcellularLocation>
        <location evidence="8">Cell junction</location>
        <location evidence="8">Tight junction</location>
    </subcellularLocation>
    <subcellularLocation>
        <location evidence="8">Cell membrane</location>
        <topology evidence="8">Multi-pass membrane protein</topology>
    </subcellularLocation>
</comment>
<keyword evidence="4 8" id="KW-0812">Transmembrane</keyword>
<reference evidence="10 11" key="1">
    <citation type="journal article" date="2008" name="Nature">
        <title>Genome analysis of the platypus reveals unique signatures of evolution.</title>
        <authorList>
            <person name="Warren W.C."/>
            <person name="Hillier L.W."/>
            <person name="Marshall Graves J.A."/>
            <person name="Birney E."/>
            <person name="Ponting C.P."/>
            <person name="Grutzner F."/>
            <person name="Belov K."/>
            <person name="Miller W."/>
            <person name="Clarke L."/>
            <person name="Chinwalla A.T."/>
            <person name="Yang S.P."/>
            <person name="Heger A."/>
            <person name="Locke D.P."/>
            <person name="Miethke P."/>
            <person name="Waters P.D."/>
            <person name="Veyrunes F."/>
            <person name="Fulton L."/>
            <person name="Fulton B."/>
            <person name="Graves T."/>
            <person name="Wallis J."/>
            <person name="Puente X.S."/>
            <person name="Lopez-Otin C."/>
            <person name="Ordonez G.R."/>
            <person name="Eichler E.E."/>
            <person name="Chen L."/>
            <person name="Cheng Z."/>
            <person name="Deakin J.E."/>
            <person name="Alsop A."/>
            <person name="Thompson K."/>
            <person name="Kirby P."/>
            <person name="Papenfuss A.T."/>
            <person name="Wakefield M.J."/>
            <person name="Olender T."/>
            <person name="Lancet D."/>
            <person name="Huttley G.A."/>
            <person name="Smit A.F."/>
            <person name="Pask A."/>
            <person name="Temple-Smith P."/>
            <person name="Batzer M.A."/>
            <person name="Walker J.A."/>
            <person name="Konkel M.K."/>
            <person name="Harris R.S."/>
            <person name="Whittington C.M."/>
            <person name="Wong E.S."/>
            <person name="Gemmell N.J."/>
            <person name="Buschiazzo E."/>
            <person name="Vargas Jentzsch I.M."/>
            <person name="Merkel A."/>
            <person name="Schmitz J."/>
            <person name="Zemann A."/>
            <person name="Churakov G."/>
            <person name="Kriegs J.O."/>
            <person name="Brosius J."/>
            <person name="Murchison E.P."/>
            <person name="Sachidanandam R."/>
            <person name="Smith C."/>
            <person name="Hannon G.J."/>
            <person name="Tsend-Ayush E."/>
            <person name="McMillan D."/>
            <person name="Attenborough R."/>
            <person name="Rens W."/>
            <person name="Ferguson-Smith M."/>
            <person name="Lefevre C.M."/>
            <person name="Sharp J.A."/>
            <person name="Nicholas K.R."/>
            <person name="Ray D.A."/>
            <person name="Kube M."/>
            <person name="Reinhardt R."/>
            <person name="Pringle T.H."/>
            <person name="Taylor J."/>
            <person name="Jones R.C."/>
            <person name="Nixon B."/>
            <person name="Dacheux J.L."/>
            <person name="Niwa H."/>
            <person name="Sekita Y."/>
            <person name="Huang X."/>
            <person name="Stark A."/>
            <person name="Kheradpour P."/>
            <person name="Kellis M."/>
            <person name="Flicek P."/>
            <person name="Chen Y."/>
            <person name="Webber C."/>
            <person name="Hardison R."/>
            <person name="Nelson J."/>
            <person name="Hallsworth-Pepin K."/>
            <person name="Delehaunty K."/>
            <person name="Markovic C."/>
            <person name="Minx P."/>
            <person name="Feng Y."/>
            <person name="Kremitzki C."/>
            <person name="Mitreva M."/>
            <person name="Glasscock J."/>
            <person name="Wylie T."/>
            <person name="Wohldmann P."/>
            <person name="Thiru P."/>
            <person name="Nhan M.N."/>
            <person name="Pohl C.S."/>
            <person name="Smith S.M."/>
            <person name="Hou S."/>
            <person name="Nefedov M."/>
            <person name="de Jong P.J."/>
            <person name="Renfree M.B."/>
            <person name="Mardis E.R."/>
            <person name="Wilson R.K."/>
        </authorList>
    </citation>
    <scope>NUCLEOTIDE SEQUENCE [LARGE SCALE GENOMIC DNA]</scope>
    <source>
        <strain evidence="10 11">Glennie</strain>
    </source>
</reference>
<feature type="transmembrane region" description="Helical" evidence="8">
    <location>
        <begin position="74"/>
        <end position="95"/>
    </location>
</feature>
<dbReference type="InterPro" id="IPR006187">
    <property type="entry name" value="Claudin"/>
</dbReference>
<dbReference type="Proteomes" id="UP000002279">
    <property type="component" value="Chromosome 1"/>
</dbReference>
<sequence length="206" mass="22145">MSAVLEIMGFLLSLGGWLVLGSTLPNGYWKVSTLHGSVITTSTLYENLWKSCAEDSTGISNCKKFDSMLALPDYIQACRALMIASLVLGFLATMLSMFGLQCTNVGSTDEKTKGKIAVTGGSLFILSGVLALVTLSWYAARITAQFFDPLDGGTKYELGSALYIGWFGCLLDILGGAFLTCSCKQNKQVSYSCISLSISTLQENFE</sequence>
<keyword evidence="6 8" id="KW-1133">Transmembrane helix</keyword>
<feature type="transmembrane region" description="Helical" evidence="8">
    <location>
        <begin position="116"/>
        <end position="140"/>
    </location>
</feature>
<dbReference type="PRINTS" id="PR01077">
    <property type="entry name" value="CLAUDIN"/>
</dbReference>
<comment type="function">
    <text evidence="8">Claudins function as major constituents of the tight junction complexes that regulate the permeability of epithelia.</text>
</comment>
<evidence type="ECO:0000256" key="8">
    <source>
        <dbReference type="RuleBase" id="RU060637"/>
    </source>
</evidence>
<evidence type="ECO:0000256" key="3">
    <source>
        <dbReference type="ARBA" id="ARBA00022475"/>
    </source>
</evidence>
<dbReference type="Pfam" id="PF00822">
    <property type="entry name" value="PMP22_Claudin"/>
    <property type="match status" value="1"/>
</dbReference>
<evidence type="ECO:0000256" key="9">
    <source>
        <dbReference type="SAM" id="SignalP"/>
    </source>
</evidence>
<evidence type="ECO:0000256" key="7">
    <source>
        <dbReference type="ARBA" id="ARBA00023136"/>
    </source>
</evidence>
<evidence type="ECO:0000313" key="10">
    <source>
        <dbReference type="Ensembl" id="ENSOANP00000050100.1"/>
    </source>
</evidence>
<evidence type="ECO:0000256" key="1">
    <source>
        <dbReference type="ARBA" id="ARBA00008295"/>
    </source>
</evidence>
<protein>
    <recommendedName>
        <fullName evidence="8">Claudin</fullName>
    </recommendedName>
</protein>
<dbReference type="InterPro" id="IPR004031">
    <property type="entry name" value="PMP22/EMP/MP20/Claudin"/>
</dbReference>
<dbReference type="PANTHER" id="PTHR12002">
    <property type="entry name" value="CLAUDIN"/>
    <property type="match status" value="1"/>
</dbReference>
<dbReference type="Bgee" id="ENSOANG00000039704">
    <property type="expression patterns" value="Expressed in endometrium and 4 other cell types or tissues"/>
</dbReference>
<evidence type="ECO:0000256" key="6">
    <source>
        <dbReference type="ARBA" id="ARBA00022989"/>
    </source>
</evidence>
<keyword evidence="7 8" id="KW-0472">Membrane</keyword>
<feature type="transmembrane region" description="Helical" evidence="8">
    <location>
        <begin position="160"/>
        <end position="181"/>
    </location>
</feature>
<keyword evidence="2 8" id="KW-0796">Tight junction</keyword>
<evidence type="ECO:0000256" key="5">
    <source>
        <dbReference type="ARBA" id="ARBA00022949"/>
    </source>
</evidence>
<evidence type="ECO:0000256" key="4">
    <source>
        <dbReference type="ARBA" id="ARBA00022692"/>
    </source>
</evidence>
<keyword evidence="9" id="KW-0732">Signal</keyword>
<dbReference type="FunFam" id="1.20.140.150:FF:000001">
    <property type="entry name" value="Claudin"/>
    <property type="match status" value="1"/>
</dbReference>
<dbReference type="AlphaFoldDB" id="A0A6I8PBI3"/>
<dbReference type="GeneID" id="103171455"/>
<keyword evidence="3 8" id="KW-1003">Cell membrane</keyword>
<gene>
    <name evidence="10" type="primary">LOC103171455</name>
</gene>
<dbReference type="RefSeq" id="XP_028931817.1">
    <property type="nucleotide sequence ID" value="XM_029075984.2"/>
</dbReference>
<keyword evidence="5 8" id="KW-0965">Cell junction</keyword>
<comment type="similarity">
    <text evidence="1 8">Belongs to the claudin family.</text>
</comment>
<evidence type="ECO:0000256" key="2">
    <source>
        <dbReference type="ARBA" id="ARBA00022427"/>
    </source>
</evidence>
<reference evidence="10" key="3">
    <citation type="submission" date="2025-09" db="UniProtKB">
        <authorList>
            <consortium name="Ensembl"/>
        </authorList>
    </citation>
    <scope>IDENTIFICATION</scope>
    <source>
        <strain evidence="10">Glennie</strain>
    </source>
</reference>
<evidence type="ECO:0000313" key="11">
    <source>
        <dbReference type="Proteomes" id="UP000002279"/>
    </source>
</evidence>
<dbReference type="InterPro" id="IPR017974">
    <property type="entry name" value="Claudin_CS"/>
</dbReference>
<dbReference type="GO" id="GO:0005198">
    <property type="term" value="F:structural molecule activity"/>
    <property type="evidence" value="ECO:0007669"/>
    <property type="project" value="InterPro"/>
</dbReference>
<dbReference type="Ensembl" id="ENSOANT00000063184.1">
    <property type="protein sequence ID" value="ENSOANP00000050100.1"/>
    <property type="gene ID" value="ENSOANG00000039704.1"/>
</dbReference>
<keyword evidence="11" id="KW-1185">Reference proteome</keyword>
<dbReference type="GO" id="GO:0005886">
    <property type="term" value="C:plasma membrane"/>
    <property type="evidence" value="ECO:0007669"/>
    <property type="project" value="UniProtKB-SubCell"/>
</dbReference>
<proteinExistence type="inferred from homology"/>
<comment type="caution">
    <text evidence="8">Lacks conserved residue(s) required for the propagation of feature annotation.</text>
</comment>
<dbReference type="PROSITE" id="PS01346">
    <property type="entry name" value="CLAUDIN"/>
    <property type="match status" value="1"/>
</dbReference>
<reference evidence="10" key="2">
    <citation type="submission" date="2025-08" db="UniProtKB">
        <authorList>
            <consortium name="Ensembl"/>
        </authorList>
    </citation>
    <scope>IDENTIFICATION</scope>
    <source>
        <strain evidence="10">Glennie</strain>
    </source>
</reference>
<dbReference type="GO" id="GO:0005923">
    <property type="term" value="C:bicellular tight junction"/>
    <property type="evidence" value="ECO:0007669"/>
    <property type="project" value="UniProtKB-SubCell"/>
</dbReference>
<dbReference type="Gene3D" id="1.20.140.150">
    <property type="match status" value="1"/>
</dbReference>
<feature type="signal peptide" evidence="9">
    <location>
        <begin position="1"/>
        <end position="21"/>
    </location>
</feature>
<organism evidence="10 11">
    <name type="scientific">Ornithorhynchus anatinus</name>
    <name type="common">Duckbill platypus</name>
    <dbReference type="NCBI Taxonomy" id="9258"/>
    <lineage>
        <taxon>Eukaryota</taxon>
        <taxon>Metazoa</taxon>
        <taxon>Chordata</taxon>
        <taxon>Craniata</taxon>
        <taxon>Vertebrata</taxon>
        <taxon>Euteleostomi</taxon>
        <taxon>Mammalia</taxon>
        <taxon>Monotremata</taxon>
        <taxon>Ornithorhynchidae</taxon>
        <taxon>Ornithorhynchus</taxon>
    </lineage>
</organism>
<accession>A0A6I8PBI3</accession>
<dbReference type="GeneTree" id="ENSGT00940000157650"/>
<name>A0A6I8PBI3_ORNAN</name>